<dbReference type="VEuPathDB" id="FungiDB:MYCFIDRAFT_201225"/>
<evidence type="ECO:0000313" key="1">
    <source>
        <dbReference type="EMBL" id="EME87683.1"/>
    </source>
</evidence>
<gene>
    <name evidence="1" type="ORF">MYCFIDRAFT_201225</name>
</gene>
<keyword evidence="2" id="KW-1185">Reference proteome</keyword>
<dbReference type="HOGENOM" id="CLU_2813478_0_0_1"/>
<dbReference type="Proteomes" id="UP000016932">
    <property type="component" value="Unassembled WGS sequence"/>
</dbReference>
<sequence>MPEKAVKYCNTTDLLNRSRSTGYTGSMQFGISASARERPRIQETIFAYRPSEIACGKVIRTKSPRSR</sequence>
<name>N1Q9X3_PSEFD</name>
<dbReference type="AlphaFoldDB" id="N1Q9X3"/>
<dbReference type="GeneID" id="19335933"/>
<evidence type="ECO:0000313" key="2">
    <source>
        <dbReference type="Proteomes" id="UP000016932"/>
    </source>
</evidence>
<protein>
    <submittedName>
        <fullName evidence="1">Uncharacterized protein</fullName>
    </submittedName>
</protein>
<accession>N1Q9X3</accession>
<dbReference type="EMBL" id="KB446555">
    <property type="protein sequence ID" value="EME87683.1"/>
    <property type="molecule type" value="Genomic_DNA"/>
</dbReference>
<reference evidence="1 2" key="1">
    <citation type="journal article" date="2012" name="PLoS Pathog.">
        <title>Diverse lifestyles and strategies of plant pathogenesis encoded in the genomes of eighteen Dothideomycetes fungi.</title>
        <authorList>
            <person name="Ohm R.A."/>
            <person name="Feau N."/>
            <person name="Henrissat B."/>
            <person name="Schoch C.L."/>
            <person name="Horwitz B.A."/>
            <person name="Barry K.W."/>
            <person name="Condon B.J."/>
            <person name="Copeland A.C."/>
            <person name="Dhillon B."/>
            <person name="Glaser F."/>
            <person name="Hesse C.N."/>
            <person name="Kosti I."/>
            <person name="LaButti K."/>
            <person name="Lindquist E.A."/>
            <person name="Lucas S."/>
            <person name="Salamov A.A."/>
            <person name="Bradshaw R.E."/>
            <person name="Ciuffetti L."/>
            <person name="Hamelin R.C."/>
            <person name="Kema G.H.J."/>
            <person name="Lawrence C."/>
            <person name="Scott J.A."/>
            <person name="Spatafora J.W."/>
            <person name="Turgeon B.G."/>
            <person name="de Wit P.J.G.M."/>
            <person name="Zhong S."/>
            <person name="Goodwin S.B."/>
            <person name="Grigoriev I.V."/>
        </authorList>
    </citation>
    <scope>NUCLEOTIDE SEQUENCE [LARGE SCALE GENOMIC DNA]</scope>
    <source>
        <strain evidence="1 2">CIRAD86</strain>
    </source>
</reference>
<dbReference type="KEGG" id="pfj:MYCFIDRAFT_201225"/>
<proteinExistence type="predicted"/>
<dbReference type="RefSeq" id="XP_007921034.1">
    <property type="nucleotide sequence ID" value="XM_007922843.1"/>
</dbReference>
<organism evidence="1 2">
    <name type="scientific">Pseudocercospora fijiensis (strain CIRAD86)</name>
    <name type="common">Black leaf streak disease fungus</name>
    <name type="synonym">Mycosphaerella fijiensis</name>
    <dbReference type="NCBI Taxonomy" id="383855"/>
    <lineage>
        <taxon>Eukaryota</taxon>
        <taxon>Fungi</taxon>
        <taxon>Dikarya</taxon>
        <taxon>Ascomycota</taxon>
        <taxon>Pezizomycotina</taxon>
        <taxon>Dothideomycetes</taxon>
        <taxon>Dothideomycetidae</taxon>
        <taxon>Mycosphaerellales</taxon>
        <taxon>Mycosphaerellaceae</taxon>
        <taxon>Pseudocercospora</taxon>
    </lineage>
</organism>